<gene>
    <name evidence="2" type="ORF">ENS19_04880</name>
</gene>
<proteinExistence type="inferred from homology"/>
<comment type="similarity">
    <text evidence="1">Belongs to the UPF0047 family.</text>
</comment>
<name>A0A7C3FCR3_9CREN</name>
<evidence type="ECO:0000256" key="1">
    <source>
        <dbReference type="ARBA" id="ARBA00005534"/>
    </source>
</evidence>
<accession>A0A7C3FCR3</accession>
<dbReference type="PANTHER" id="PTHR30615:SF8">
    <property type="entry name" value="UPF0047 PROTEIN C4A8.02C"/>
    <property type="match status" value="1"/>
</dbReference>
<dbReference type="InterPro" id="IPR035917">
    <property type="entry name" value="YjbQ-like_sf"/>
</dbReference>
<dbReference type="InterPro" id="IPR001602">
    <property type="entry name" value="UPF0047_YjbQ-like"/>
</dbReference>
<dbReference type="Gene3D" id="2.60.120.460">
    <property type="entry name" value="YjbQ-like"/>
    <property type="match status" value="1"/>
</dbReference>
<dbReference type="PROSITE" id="PS01314">
    <property type="entry name" value="UPF0047"/>
    <property type="match status" value="1"/>
</dbReference>
<comment type="caution">
    <text evidence="2">The sequence shown here is derived from an EMBL/GenBank/DDBJ whole genome shotgun (WGS) entry which is preliminary data.</text>
</comment>
<organism evidence="2">
    <name type="scientific">Candidatus Methanomethylicus mesodigestus</name>
    <dbReference type="NCBI Taxonomy" id="1867258"/>
    <lineage>
        <taxon>Archaea</taxon>
        <taxon>Thermoproteota</taxon>
        <taxon>Methanosuratincolia</taxon>
        <taxon>Candidatus Methanomethylicales</taxon>
        <taxon>Candidatus Methanomethylicaceae</taxon>
        <taxon>Candidatus Methanomethylicus</taxon>
    </lineage>
</organism>
<dbReference type="EMBL" id="DSTX01000007">
    <property type="protein sequence ID" value="HFK20601.1"/>
    <property type="molecule type" value="Genomic_DNA"/>
</dbReference>
<dbReference type="Pfam" id="PF01894">
    <property type="entry name" value="YjbQ"/>
    <property type="match status" value="1"/>
</dbReference>
<protein>
    <submittedName>
        <fullName evidence="2">YjbQ family protein</fullName>
    </submittedName>
</protein>
<dbReference type="PIRSF" id="PIRSF004681">
    <property type="entry name" value="UCP004681"/>
    <property type="match status" value="1"/>
</dbReference>
<dbReference type="AlphaFoldDB" id="A0A7C3FCR3"/>
<dbReference type="PANTHER" id="PTHR30615">
    <property type="entry name" value="UNCHARACTERIZED PROTEIN YJBQ-RELATED"/>
    <property type="match status" value="1"/>
</dbReference>
<reference evidence="2" key="1">
    <citation type="journal article" date="2020" name="mSystems">
        <title>Genome- and Community-Level Interaction Insights into Carbon Utilization and Element Cycling Functions of Hydrothermarchaeota in Hydrothermal Sediment.</title>
        <authorList>
            <person name="Zhou Z."/>
            <person name="Liu Y."/>
            <person name="Xu W."/>
            <person name="Pan J."/>
            <person name="Luo Z.H."/>
            <person name="Li M."/>
        </authorList>
    </citation>
    <scope>NUCLEOTIDE SEQUENCE [LARGE SCALE GENOMIC DNA]</scope>
    <source>
        <strain evidence="2">SpSt-468</strain>
    </source>
</reference>
<evidence type="ECO:0000313" key="2">
    <source>
        <dbReference type="EMBL" id="HFK20601.1"/>
    </source>
</evidence>
<dbReference type="SUPFAM" id="SSF111038">
    <property type="entry name" value="YjbQ-like"/>
    <property type="match status" value="1"/>
</dbReference>
<dbReference type="NCBIfam" id="TIGR00149">
    <property type="entry name" value="TIGR00149_YjbQ"/>
    <property type="match status" value="1"/>
</dbReference>
<sequence>MTGRVTEAVSESGIADGICVVHTRHTTSAILINEDEDGLKRDIIKKVSEEFPDDWPWLHNRIDSNAAAHVAASFIGNSVTIPVVSGRPCLGTWQSVFFLELDGPRSSRIVTVQVLG</sequence>